<feature type="transmembrane region" description="Helical" evidence="7">
    <location>
        <begin position="62"/>
        <end position="93"/>
    </location>
</feature>
<reference evidence="9 10" key="3">
    <citation type="journal article" date="2017" name="Mol. Plant Pathol.">
        <title>A gapless genome sequence of the fungus Botrytis cinerea.</title>
        <authorList>
            <person name="Van Kan J.A."/>
            <person name="Stassen J.H."/>
            <person name="Mosbach A."/>
            <person name="Van Der Lee T.A."/>
            <person name="Faino L."/>
            <person name="Farmer A.D."/>
            <person name="Papasotiriou D.G."/>
            <person name="Zhou S."/>
            <person name="Seidl M.F."/>
            <person name="Cottam E."/>
            <person name="Edel D."/>
            <person name="Hahn M."/>
            <person name="Schwartz D.C."/>
            <person name="Dietrich R.A."/>
            <person name="Widdison S."/>
            <person name="Scalliet G."/>
        </authorList>
    </citation>
    <scope>NUCLEOTIDE SEQUENCE [LARGE SCALE GENOMIC DNA]</scope>
    <source>
        <strain evidence="9 10">B05.10</strain>
    </source>
</reference>
<protein>
    <recommendedName>
        <fullName evidence="8">Rhodopsin domain-containing protein</fullName>
    </recommendedName>
</protein>
<evidence type="ECO:0000313" key="9">
    <source>
        <dbReference type="EMBL" id="ATZ48341.1"/>
    </source>
</evidence>
<dbReference type="GeneID" id="5441506"/>
<evidence type="ECO:0000256" key="3">
    <source>
        <dbReference type="ARBA" id="ARBA00022989"/>
    </source>
</evidence>
<organism evidence="9 10">
    <name type="scientific">Botryotinia fuckeliana (strain B05.10)</name>
    <name type="common">Noble rot fungus</name>
    <name type="synonym">Botrytis cinerea</name>
    <dbReference type="NCBI Taxonomy" id="332648"/>
    <lineage>
        <taxon>Eukaryota</taxon>
        <taxon>Fungi</taxon>
        <taxon>Dikarya</taxon>
        <taxon>Ascomycota</taxon>
        <taxon>Pezizomycotina</taxon>
        <taxon>Leotiomycetes</taxon>
        <taxon>Helotiales</taxon>
        <taxon>Sclerotiniaceae</taxon>
        <taxon>Botrytis</taxon>
    </lineage>
</organism>
<dbReference type="InterPro" id="IPR052337">
    <property type="entry name" value="SAT4-like"/>
</dbReference>
<sequence>MSTVNVSTSPPVLSNPRGAVVIEGATISMGFVVIFVCLRIWGRYRYNNSPGSSTPSFGEPRYWMMVSDLAIVASSVLAIILTVIACVGAEWGLGLHSKFLSKTQIENTLQMFYLYQIFYKAGCGLSKIATCLLLLAISTPHMKNFNICCKIMIIYIAGYSLSCSIVTAFQCGLDFKSNWIHSLRQTHCFYKPPFWFTHAGLNIFASIVVAVLPWWLFSHVQYKRKYTIALIMTILAIAEIILGCVRLKGLYTSSQSLNDIPYGAITGILVSQLEVNFGIISACIPTVLKIMEDFFKRLFGVSFGDTTIESGAQSQPRSRNLGAMGSHLQTTDKSKPRSQYQRFGDDDLEMDSMHSGNSRENIIRDDKVPDQKIKVETSYIVEREIDKSEGM</sequence>
<evidence type="ECO:0000259" key="8">
    <source>
        <dbReference type="Pfam" id="PF20684"/>
    </source>
</evidence>
<gene>
    <name evidence="9" type="ORF">BCIN_03g05660</name>
</gene>
<evidence type="ECO:0000256" key="1">
    <source>
        <dbReference type="ARBA" id="ARBA00004141"/>
    </source>
</evidence>
<dbReference type="VEuPathDB" id="FungiDB:Bcin03g05660"/>
<keyword evidence="4 7" id="KW-0472">Membrane</keyword>
<comment type="similarity">
    <text evidence="5">Belongs to the SAT4 family.</text>
</comment>
<feature type="transmembrane region" description="Helical" evidence="7">
    <location>
        <begin position="147"/>
        <end position="169"/>
    </location>
</feature>
<dbReference type="GO" id="GO:0016020">
    <property type="term" value="C:membrane"/>
    <property type="evidence" value="ECO:0007669"/>
    <property type="project" value="UniProtKB-SubCell"/>
</dbReference>
<feature type="region of interest" description="Disordered" evidence="6">
    <location>
        <begin position="310"/>
        <end position="368"/>
    </location>
</feature>
<keyword evidence="10" id="KW-1185">Reference proteome</keyword>
<proteinExistence type="inferred from homology"/>
<evidence type="ECO:0000256" key="4">
    <source>
        <dbReference type="ARBA" id="ARBA00023136"/>
    </source>
</evidence>
<evidence type="ECO:0000313" key="10">
    <source>
        <dbReference type="Proteomes" id="UP000001798"/>
    </source>
</evidence>
<keyword evidence="2 7" id="KW-0812">Transmembrane</keyword>
<dbReference type="EMBL" id="CP009807">
    <property type="protein sequence ID" value="ATZ48341.1"/>
    <property type="molecule type" value="Genomic_DNA"/>
</dbReference>
<dbReference type="RefSeq" id="XP_024547803.1">
    <property type="nucleotide sequence ID" value="XM_024692030.1"/>
</dbReference>
<comment type="subcellular location">
    <subcellularLocation>
        <location evidence="1">Membrane</location>
        <topology evidence="1">Multi-pass membrane protein</topology>
    </subcellularLocation>
</comment>
<accession>A0A384JD12</accession>
<dbReference type="KEGG" id="bfu:BCIN_03g05660"/>
<dbReference type="AlphaFoldDB" id="A0A384JD12"/>
<reference evidence="9 10" key="1">
    <citation type="journal article" date="2011" name="PLoS Genet.">
        <title>Genomic analysis of the necrotrophic fungal pathogens Sclerotinia sclerotiorum and Botrytis cinerea.</title>
        <authorList>
            <person name="Amselem J."/>
            <person name="Cuomo C.A."/>
            <person name="van Kan J.A."/>
            <person name="Viaud M."/>
            <person name="Benito E.P."/>
            <person name="Couloux A."/>
            <person name="Coutinho P.M."/>
            <person name="de Vries R.P."/>
            <person name="Dyer P.S."/>
            <person name="Fillinger S."/>
            <person name="Fournier E."/>
            <person name="Gout L."/>
            <person name="Hahn M."/>
            <person name="Kohn L."/>
            <person name="Lapalu N."/>
            <person name="Plummer K.M."/>
            <person name="Pradier J.M."/>
            <person name="Quevillon E."/>
            <person name="Sharon A."/>
            <person name="Simon A."/>
            <person name="ten Have A."/>
            <person name="Tudzynski B."/>
            <person name="Tudzynski P."/>
            <person name="Wincker P."/>
            <person name="Andrew M."/>
            <person name="Anthouard V."/>
            <person name="Beever R.E."/>
            <person name="Beffa R."/>
            <person name="Benoit I."/>
            <person name="Bouzid O."/>
            <person name="Brault B."/>
            <person name="Chen Z."/>
            <person name="Choquer M."/>
            <person name="Collemare J."/>
            <person name="Cotton P."/>
            <person name="Danchin E.G."/>
            <person name="Da Silva C."/>
            <person name="Gautier A."/>
            <person name="Giraud C."/>
            <person name="Giraud T."/>
            <person name="Gonzalez C."/>
            <person name="Grossetete S."/>
            <person name="Guldener U."/>
            <person name="Henrissat B."/>
            <person name="Howlett B.J."/>
            <person name="Kodira C."/>
            <person name="Kretschmer M."/>
            <person name="Lappartient A."/>
            <person name="Leroch M."/>
            <person name="Levis C."/>
            <person name="Mauceli E."/>
            <person name="Neuveglise C."/>
            <person name="Oeser B."/>
            <person name="Pearson M."/>
            <person name="Poulain J."/>
            <person name="Poussereau N."/>
            <person name="Quesneville H."/>
            <person name="Rascle C."/>
            <person name="Schumacher J."/>
            <person name="Segurens B."/>
            <person name="Sexton A."/>
            <person name="Silva E."/>
            <person name="Sirven C."/>
            <person name="Soanes D.M."/>
            <person name="Talbot N.J."/>
            <person name="Templeton M."/>
            <person name="Yandava C."/>
            <person name="Yarden O."/>
            <person name="Zeng Q."/>
            <person name="Rollins J.A."/>
            <person name="Lebrun M.H."/>
            <person name="Dickman M."/>
        </authorList>
    </citation>
    <scope>NUCLEOTIDE SEQUENCE [LARGE SCALE GENOMIC DNA]</scope>
    <source>
        <strain evidence="9 10">B05.10</strain>
    </source>
</reference>
<feature type="domain" description="Rhodopsin" evidence="8">
    <location>
        <begin position="65"/>
        <end position="291"/>
    </location>
</feature>
<evidence type="ECO:0000256" key="5">
    <source>
        <dbReference type="ARBA" id="ARBA00038359"/>
    </source>
</evidence>
<dbReference type="Proteomes" id="UP000001798">
    <property type="component" value="Chromosome 3"/>
</dbReference>
<evidence type="ECO:0000256" key="6">
    <source>
        <dbReference type="SAM" id="MobiDB-lite"/>
    </source>
</evidence>
<evidence type="ECO:0000256" key="7">
    <source>
        <dbReference type="SAM" id="Phobius"/>
    </source>
</evidence>
<reference evidence="9 10" key="2">
    <citation type="journal article" date="2012" name="Eukaryot. Cell">
        <title>Genome update of Botrytis cinerea strains B05.10 and T4.</title>
        <authorList>
            <person name="Staats M."/>
            <person name="van Kan J.A."/>
        </authorList>
    </citation>
    <scope>NUCLEOTIDE SEQUENCE [LARGE SCALE GENOMIC DNA]</scope>
    <source>
        <strain evidence="9 10">B05.10</strain>
    </source>
</reference>
<feature type="transmembrane region" description="Helical" evidence="7">
    <location>
        <begin position="20"/>
        <end position="41"/>
    </location>
</feature>
<feature type="transmembrane region" description="Helical" evidence="7">
    <location>
        <begin position="113"/>
        <end position="135"/>
    </location>
</feature>
<dbReference type="PANTHER" id="PTHR33048">
    <property type="entry name" value="PTH11-LIKE INTEGRAL MEMBRANE PROTEIN (AFU_ORTHOLOGUE AFUA_5G11245)"/>
    <property type="match status" value="1"/>
</dbReference>
<dbReference type="InterPro" id="IPR049326">
    <property type="entry name" value="Rhodopsin_dom_fungi"/>
</dbReference>
<feature type="transmembrane region" description="Helical" evidence="7">
    <location>
        <begin position="228"/>
        <end position="248"/>
    </location>
</feature>
<dbReference type="OrthoDB" id="444631at2759"/>
<keyword evidence="3 7" id="KW-1133">Transmembrane helix</keyword>
<feature type="transmembrane region" description="Helical" evidence="7">
    <location>
        <begin position="194"/>
        <end position="216"/>
    </location>
</feature>
<evidence type="ECO:0000256" key="2">
    <source>
        <dbReference type="ARBA" id="ARBA00022692"/>
    </source>
</evidence>
<feature type="transmembrane region" description="Helical" evidence="7">
    <location>
        <begin position="260"/>
        <end position="288"/>
    </location>
</feature>
<dbReference type="Pfam" id="PF20684">
    <property type="entry name" value="Fung_rhodopsin"/>
    <property type="match status" value="1"/>
</dbReference>
<dbReference type="PANTHER" id="PTHR33048:SF55">
    <property type="entry name" value="INTEGRAL MEMBRANE PROTEIN"/>
    <property type="match status" value="1"/>
</dbReference>
<name>A0A384JD12_BOTFB</name>